<dbReference type="EMBL" id="JBGBPQ010000016">
    <property type="protein sequence ID" value="KAL1508569.1"/>
    <property type="molecule type" value="Genomic_DNA"/>
</dbReference>
<proteinExistence type="predicted"/>
<evidence type="ECO:0000256" key="1">
    <source>
        <dbReference type="SAM" id="MobiDB-lite"/>
    </source>
</evidence>
<keyword evidence="3" id="KW-1185">Reference proteome</keyword>
<name>A0AB34IYU5_PRYPA</name>
<feature type="compositionally biased region" description="Low complexity" evidence="1">
    <location>
        <begin position="1"/>
        <end position="13"/>
    </location>
</feature>
<dbReference type="Proteomes" id="UP001515480">
    <property type="component" value="Unassembled WGS sequence"/>
</dbReference>
<feature type="region of interest" description="Disordered" evidence="1">
    <location>
        <begin position="1"/>
        <end position="38"/>
    </location>
</feature>
<accession>A0AB34IYU5</accession>
<evidence type="ECO:0008006" key="4">
    <source>
        <dbReference type="Google" id="ProtNLM"/>
    </source>
</evidence>
<evidence type="ECO:0000313" key="3">
    <source>
        <dbReference type="Proteomes" id="UP001515480"/>
    </source>
</evidence>
<protein>
    <recommendedName>
        <fullName evidence="4">Peroxin-14</fullName>
    </recommendedName>
</protein>
<dbReference type="AlphaFoldDB" id="A0AB34IYU5"/>
<organism evidence="2 3">
    <name type="scientific">Prymnesium parvum</name>
    <name type="common">Toxic golden alga</name>
    <dbReference type="NCBI Taxonomy" id="97485"/>
    <lineage>
        <taxon>Eukaryota</taxon>
        <taxon>Haptista</taxon>
        <taxon>Haptophyta</taxon>
        <taxon>Prymnesiophyceae</taxon>
        <taxon>Prymnesiales</taxon>
        <taxon>Prymnesiaceae</taxon>
        <taxon>Prymnesium</taxon>
    </lineage>
</organism>
<reference evidence="2 3" key="1">
    <citation type="journal article" date="2024" name="Science">
        <title>Giant polyketide synthase enzymes in the biosynthesis of giant marine polyether toxins.</title>
        <authorList>
            <person name="Fallon T.R."/>
            <person name="Shende V.V."/>
            <person name="Wierzbicki I.H."/>
            <person name="Pendleton A.L."/>
            <person name="Watervoot N.F."/>
            <person name="Auber R.P."/>
            <person name="Gonzalez D.J."/>
            <person name="Wisecaver J.H."/>
            <person name="Moore B.S."/>
        </authorList>
    </citation>
    <scope>NUCLEOTIDE SEQUENCE [LARGE SCALE GENOMIC DNA]</scope>
    <source>
        <strain evidence="2 3">12B1</strain>
    </source>
</reference>
<sequence>MAAEGAGSASCGGQDAPPDGKGDDPTSSPDAPSGAPLLDGAVATQLHGATAELAGQLQAIMNEMHRLKSDLYSSDGGLGGIAAEIDRLKQETSGLAAAPPPSASRRCGGAPRLAATHCPPPRAEAARRVSFDRDAMVRSANGRPADDPRGRRVRRRAAEPASAVHPWTPYVVGLLVVCLGPMRPVLWKWAREAVEGLFESEPAWYDA</sequence>
<evidence type="ECO:0000313" key="2">
    <source>
        <dbReference type="EMBL" id="KAL1508569.1"/>
    </source>
</evidence>
<feature type="region of interest" description="Disordered" evidence="1">
    <location>
        <begin position="92"/>
        <end position="114"/>
    </location>
</feature>
<comment type="caution">
    <text evidence="2">The sequence shown here is derived from an EMBL/GenBank/DDBJ whole genome shotgun (WGS) entry which is preliminary data.</text>
</comment>
<feature type="region of interest" description="Disordered" evidence="1">
    <location>
        <begin position="135"/>
        <end position="159"/>
    </location>
</feature>
<gene>
    <name evidence="2" type="ORF">AB1Y20_004668</name>
</gene>